<dbReference type="InterPro" id="IPR016047">
    <property type="entry name" value="M23ase_b-sheet_dom"/>
</dbReference>
<feature type="domain" description="M23ase beta-sheet core" evidence="1">
    <location>
        <begin position="101"/>
        <end position="203"/>
    </location>
</feature>
<evidence type="ECO:0000313" key="3">
    <source>
        <dbReference type="Proteomes" id="UP000243342"/>
    </source>
</evidence>
<protein>
    <submittedName>
        <fullName evidence="2">Peptidase</fullName>
    </submittedName>
</protein>
<name>A0A1J7C724_9ACTN</name>
<dbReference type="FunFam" id="2.70.70.10:FF:000013">
    <property type="entry name" value="Peptidase family M23"/>
    <property type="match status" value="1"/>
</dbReference>
<dbReference type="EMBL" id="MLCF01000057">
    <property type="protein sequence ID" value="OIV37332.1"/>
    <property type="molecule type" value="Genomic_DNA"/>
</dbReference>
<dbReference type="Proteomes" id="UP000243342">
    <property type="component" value="Unassembled WGS sequence"/>
</dbReference>
<accession>A0A1J7C724</accession>
<dbReference type="CDD" id="cd12797">
    <property type="entry name" value="M23_peptidase"/>
    <property type="match status" value="1"/>
</dbReference>
<dbReference type="STRING" id="1428644.BIV57_11705"/>
<dbReference type="SUPFAM" id="SSF51261">
    <property type="entry name" value="Duplicated hybrid motif"/>
    <property type="match status" value="1"/>
</dbReference>
<sequence length="214" mass="21223">MMAAAAPHKARVDAAHAAAVARAEKAARAARAAKAAAARAEKAAGERAAERERIAAANRAARVRAAAEAKARAASGWTLPVAGGYSLGSSFGQGGSLWSHGHTGEDFVVPSGTTVRAAAKGVVVKAGANGGGDGAAYGNAIVVKHADGRYTQYAHLSSVGVSVGQSVGKGEAIGVSGATGNTTGPHLHFEVRTTADYGSAVDPVAFLRSRGVSV</sequence>
<evidence type="ECO:0000259" key="1">
    <source>
        <dbReference type="Pfam" id="PF01551"/>
    </source>
</evidence>
<comment type="caution">
    <text evidence="2">The sequence shown here is derived from an EMBL/GenBank/DDBJ whole genome shotgun (WGS) entry which is preliminary data.</text>
</comment>
<reference evidence="2 3" key="1">
    <citation type="submission" date="2016-10" db="EMBL/GenBank/DDBJ databases">
        <title>Genome sequence of Streptomyces gilvigriseus MUSC 26.</title>
        <authorList>
            <person name="Lee L.-H."/>
            <person name="Ser H.-L."/>
        </authorList>
    </citation>
    <scope>NUCLEOTIDE SEQUENCE [LARGE SCALE GENOMIC DNA]</scope>
    <source>
        <strain evidence="2 3">MUSC 26</strain>
    </source>
</reference>
<proteinExistence type="predicted"/>
<dbReference type="Pfam" id="PF01551">
    <property type="entry name" value="Peptidase_M23"/>
    <property type="match status" value="1"/>
</dbReference>
<gene>
    <name evidence="2" type="ORF">BIV57_11705</name>
</gene>
<evidence type="ECO:0000313" key="2">
    <source>
        <dbReference type="EMBL" id="OIV37332.1"/>
    </source>
</evidence>
<dbReference type="GO" id="GO:0004222">
    <property type="term" value="F:metalloendopeptidase activity"/>
    <property type="evidence" value="ECO:0007669"/>
    <property type="project" value="TreeGrafter"/>
</dbReference>
<organism evidence="2 3">
    <name type="scientific">Mangrovactinospora gilvigrisea</name>
    <dbReference type="NCBI Taxonomy" id="1428644"/>
    <lineage>
        <taxon>Bacteria</taxon>
        <taxon>Bacillati</taxon>
        <taxon>Actinomycetota</taxon>
        <taxon>Actinomycetes</taxon>
        <taxon>Kitasatosporales</taxon>
        <taxon>Streptomycetaceae</taxon>
        <taxon>Mangrovactinospora</taxon>
    </lineage>
</organism>
<dbReference type="Gene3D" id="2.70.70.10">
    <property type="entry name" value="Glucose Permease (Domain IIA)"/>
    <property type="match status" value="1"/>
</dbReference>
<dbReference type="PANTHER" id="PTHR21666">
    <property type="entry name" value="PEPTIDASE-RELATED"/>
    <property type="match status" value="1"/>
</dbReference>
<keyword evidence="3" id="KW-1185">Reference proteome</keyword>
<dbReference type="InterPro" id="IPR011055">
    <property type="entry name" value="Dup_hybrid_motif"/>
</dbReference>
<dbReference type="InterPro" id="IPR050570">
    <property type="entry name" value="Cell_wall_metabolism_enzyme"/>
</dbReference>
<dbReference type="PANTHER" id="PTHR21666:SF270">
    <property type="entry name" value="MUREIN HYDROLASE ACTIVATOR ENVC"/>
    <property type="match status" value="1"/>
</dbReference>
<dbReference type="AlphaFoldDB" id="A0A1J7C724"/>